<reference evidence="1 2" key="2">
    <citation type="submission" date="2019-08" db="EMBL/GenBank/DDBJ databases">
        <authorList>
            <person name="Henke P."/>
        </authorList>
    </citation>
    <scope>NUCLEOTIDE SEQUENCE [LARGE SCALE GENOMIC DNA]</scope>
    <source>
        <strain evidence="1">Phe10_nw2017</strain>
    </source>
</reference>
<organism evidence="1 2">
    <name type="scientific">Planctomyces bekefii</name>
    <dbReference type="NCBI Taxonomy" id="1653850"/>
    <lineage>
        <taxon>Bacteria</taxon>
        <taxon>Pseudomonadati</taxon>
        <taxon>Planctomycetota</taxon>
        <taxon>Planctomycetia</taxon>
        <taxon>Planctomycetales</taxon>
        <taxon>Planctomycetaceae</taxon>
        <taxon>Planctomyces</taxon>
    </lineage>
</organism>
<name>A0A5C6M3R4_9PLAN</name>
<protein>
    <submittedName>
        <fullName evidence="1">Uncharacterized protein</fullName>
    </submittedName>
</protein>
<feature type="non-terminal residue" evidence="1">
    <location>
        <position position="42"/>
    </location>
</feature>
<evidence type="ECO:0000313" key="2">
    <source>
        <dbReference type="Proteomes" id="UP000321083"/>
    </source>
</evidence>
<dbReference type="Proteomes" id="UP000321083">
    <property type="component" value="Unassembled WGS sequence"/>
</dbReference>
<evidence type="ECO:0000313" key="1">
    <source>
        <dbReference type="EMBL" id="TWW08739.1"/>
    </source>
</evidence>
<dbReference type="EMBL" id="SRHE01000526">
    <property type="protein sequence ID" value="TWW08739.1"/>
    <property type="molecule type" value="Genomic_DNA"/>
</dbReference>
<accession>A0A5C6M3R4</accession>
<sequence>MVWTAGSFSWWAASRPRIPALELCVWTIWGAEVSECLADGIE</sequence>
<comment type="caution">
    <text evidence="1">The sequence shown here is derived from an EMBL/GenBank/DDBJ whole genome shotgun (WGS) entry which is preliminary data.</text>
</comment>
<keyword evidence="2" id="KW-1185">Reference proteome</keyword>
<proteinExistence type="predicted"/>
<reference evidence="1 2" key="1">
    <citation type="submission" date="2019-08" db="EMBL/GenBank/DDBJ databases">
        <title>100 year-old enigma solved: identification of Planctomyces bekefii, the type genus and species of the phylum Planctomycetes.</title>
        <authorList>
            <person name="Svetlana D.N."/>
            <person name="Overmann J."/>
        </authorList>
    </citation>
    <scope>NUCLEOTIDE SEQUENCE [LARGE SCALE GENOMIC DNA]</scope>
    <source>
        <strain evidence="1">Phe10_nw2017</strain>
    </source>
</reference>
<gene>
    <name evidence="1" type="ORF">E3A20_21350</name>
</gene>
<dbReference type="AlphaFoldDB" id="A0A5C6M3R4"/>